<keyword evidence="2" id="KW-1185">Reference proteome</keyword>
<dbReference type="OrthoDB" id="3078648at2"/>
<evidence type="ECO:0000313" key="2">
    <source>
        <dbReference type="Proteomes" id="UP000231637"/>
    </source>
</evidence>
<accession>A0A2K8L785</accession>
<dbReference type="Proteomes" id="UP000231637">
    <property type="component" value="Chromosome"/>
</dbReference>
<proteinExistence type="predicted"/>
<reference evidence="1 2" key="1">
    <citation type="submission" date="2016-12" db="EMBL/GenBank/DDBJ databases">
        <title>Isolation and genomic insights into novel planktonic Zetaproteobacteria from stratified waters of the Chesapeake Bay.</title>
        <authorList>
            <person name="McAllister S.M."/>
            <person name="Kato S."/>
            <person name="Chan C.S."/>
            <person name="Chiu B.K."/>
            <person name="Field E.K."/>
        </authorList>
    </citation>
    <scope>NUCLEOTIDE SEQUENCE [LARGE SCALE GENOMIC DNA]</scope>
    <source>
        <strain evidence="1 2">CP-8</strain>
    </source>
</reference>
<dbReference type="KEGG" id="mfn:Ga0123462_0852"/>
<dbReference type="EMBL" id="CP018800">
    <property type="protein sequence ID" value="ATX81721.1"/>
    <property type="molecule type" value="Genomic_DNA"/>
</dbReference>
<gene>
    <name evidence="1" type="ORF">Ga0123462_0852</name>
</gene>
<dbReference type="RefSeq" id="WP_100265149.1">
    <property type="nucleotide sequence ID" value="NZ_CP018800.1"/>
</dbReference>
<protein>
    <submittedName>
        <fullName evidence="1">Uncharacterized protein</fullName>
    </submittedName>
</protein>
<name>A0A2K8L785_9PROT</name>
<organism evidence="1 2">
    <name type="scientific">Mariprofundus ferrinatatus</name>
    <dbReference type="NCBI Taxonomy" id="1921087"/>
    <lineage>
        <taxon>Bacteria</taxon>
        <taxon>Pseudomonadati</taxon>
        <taxon>Pseudomonadota</taxon>
        <taxon>Candidatius Mariprofundia</taxon>
        <taxon>Mariprofundales</taxon>
        <taxon>Mariprofundaceae</taxon>
        <taxon>Mariprofundus</taxon>
    </lineage>
</organism>
<dbReference type="AlphaFoldDB" id="A0A2K8L785"/>
<evidence type="ECO:0000313" key="1">
    <source>
        <dbReference type="EMBL" id="ATX81721.1"/>
    </source>
</evidence>
<sequence length="63" mass="6990">MPKGTSGRVVIEMDPQLKSDLYAMLSLQGMTMKEWFMQNVTKALDDGPQLPLAFSEGLNQDGE</sequence>